<comment type="caution">
    <text evidence="1">The sequence shown here is derived from an EMBL/GenBank/DDBJ whole genome shotgun (WGS) entry which is preliminary data.</text>
</comment>
<name>A0A3R9ZNH7_9HYPH</name>
<evidence type="ECO:0000313" key="2">
    <source>
        <dbReference type="Proteomes" id="UP000278398"/>
    </source>
</evidence>
<keyword evidence="2" id="KW-1185">Reference proteome</keyword>
<dbReference type="OrthoDB" id="7628592at2"/>
<accession>A0A3R9ZNH7</accession>
<dbReference type="Proteomes" id="UP000278398">
    <property type="component" value="Unassembled WGS sequence"/>
</dbReference>
<proteinExistence type="predicted"/>
<evidence type="ECO:0000313" key="1">
    <source>
        <dbReference type="EMBL" id="RST83923.1"/>
    </source>
</evidence>
<dbReference type="RefSeq" id="WP_126702000.1">
    <property type="nucleotide sequence ID" value="NZ_RWKW01000098.1"/>
</dbReference>
<protein>
    <submittedName>
        <fullName evidence="1">Uncharacterized protein</fullName>
    </submittedName>
</protein>
<sequence length="331" mass="35705">MTGRSILNETLEQTAAQGGIVAKDVARLRAEIFSDGLVSRAEAERLLSLDGKAVSTCMEWTVFLVEAVSDYLVHQEVPPGYVSDANAAWLITAAGTASPANELEVLIGVLERARTSPARLSAHALERVADVVVDGVLRMPDGRHLVPGVIGKAEVDLLRRILYAFGGGAGIGISREEAEVLFDLNDRTAGAPNHPEWTELFVKAMANFVMCASGYTPPSREEALRHETFLDDTSIDVAGFFRSMASAGARGILDAYRASSGLEEAWRLRNGERAAADAKAEAIDAAEAEWLVNRITRDGTVHDNEKALLAFIGRESRMIHPSIRALIDKVA</sequence>
<reference evidence="1 2" key="1">
    <citation type="submission" date="2018-12" db="EMBL/GenBank/DDBJ databases">
        <title>Mesorhizobium carbonis sp. nov., isolated from coal mine water.</title>
        <authorList>
            <person name="Xin W."/>
            <person name="Xu Z."/>
            <person name="Xiang F."/>
            <person name="Zhang J."/>
            <person name="Xi L."/>
            <person name="Liu J."/>
        </authorList>
    </citation>
    <scope>NUCLEOTIDE SEQUENCE [LARGE SCALE GENOMIC DNA]</scope>
    <source>
        <strain evidence="1 2">B2.3</strain>
    </source>
</reference>
<dbReference type="AlphaFoldDB" id="A0A3R9ZNH7"/>
<gene>
    <name evidence="1" type="ORF">EJC49_21585</name>
</gene>
<organism evidence="1 2">
    <name type="scientific">Aquibium carbonis</name>
    <dbReference type="NCBI Taxonomy" id="2495581"/>
    <lineage>
        <taxon>Bacteria</taxon>
        <taxon>Pseudomonadati</taxon>
        <taxon>Pseudomonadota</taxon>
        <taxon>Alphaproteobacteria</taxon>
        <taxon>Hyphomicrobiales</taxon>
        <taxon>Phyllobacteriaceae</taxon>
        <taxon>Aquibium</taxon>
    </lineage>
</organism>
<dbReference type="EMBL" id="RWKW01000098">
    <property type="protein sequence ID" value="RST83923.1"/>
    <property type="molecule type" value="Genomic_DNA"/>
</dbReference>